<feature type="non-terminal residue" evidence="1">
    <location>
        <position position="1"/>
    </location>
</feature>
<dbReference type="PANTHER" id="PTHR14695:SF4">
    <property type="entry name" value="PROTEIN NESSUN DORMA"/>
    <property type="match status" value="1"/>
</dbReference>
<dbReference type="PROSITE" id="PS00330">
    <property type="entry name" value="HEMOLYSIN_CALCIUM"/>
    <property type="match status" value="3"/>
</dbReference>
<dbReference type="PANTHER" id="PTHR14695">
    <property type="entry name" value="SHC SH2-DOMAIN BINDING PROTEIN 1-RELATED"/>
    <property type="match status" value="1"/>
</dbReference>
<dbReference type="Pfam" id="PF00353">
    <property type="entry name" value="HemolysinCabind"/>
    <property type="match status" value="2"/>
</dbReference>
<name>A0A2V2LQ30_9RHOB</name>
<evidence type="ECO:0000313" key="1">
    <source>
        <dbReference type="EMBL" id="PWR03673.1"/>
    </source>
</evidence>
<dbReference type="SUPFAM" id="SSF51126">
    <property type="entry name" value="Pectin lyase-like"/>
    <property type="match status" value="4"/>
</dbReference>
<sequence>IGGLGDDEYVGGVGTDTAVIADGGGAAVTLGDFTVTGASVDGSGAFSGQIAGPDGTETLSGIEVIEVTNTGSSTFLVYDGMSIQAAIDAASHGDTILVGAGDYSAEGKILITDKALSISGALAGVSPTGDNWAGQAPGSETIIDGFTLTGTGGLSLDGVRLLGTGPESGNGLSGIQAYSSGDLSVVNSVIQVDGSAEAGLSFSPAGIDVSGTNGDITVDNVLFTAFKAPADPGASHTEFPYGIYLNYGDAVTARDVSVTSSKFDLGGSGGDFGFPTAIATDGRTGDEGSFVIQSNAFEDTAPRFAIGHFDFSGRLQDDGNNDQVTAGPVDFSGVSGNTFTDTLGSDANTGVIDNRSGFVIETGPNTIDGVAYDKVVADVTVAADTTISSTADDEFISGDDGLDVVTFTGNFADYTINVDASGAISITDTRSGAPDGSDTLIGIEALQFADGFGVVDGMSIQAAVDAASDGDTINVGAGTYAESLSVNKALTLTGVADGAGNRPIIDTAGNGIQIAGDIDAGGSESVSISGFAFENNSVGVRVSSGAVLSSLSIDDSVFKGNTVHGVGTGSGAPGLGSINITNSDFEDNGGGGSNGTGDIILFGYTGDATIENVDIISTLSESAPTASKGDNAIQIAGFDPATYDVTEPIGTVFLNNVNVTGAYHKPHLAIQGYTDLSAASFTGVTLNGSAEWGYLVFVDPVASPGTAGAGASGYPGSFAGGAATSTLDLSGVTVTNTSSGNPGFDVFVRGSDAADVQTGTEAADLLNAPAETGIDYGGDDTLSGLGGDDTLIGGLGNDSIDGGLDSDTAVYAGNFADYTITPEFDVSGAIIGFSEVTDNNAGDGDEGTDTLTGVEVLAFADAAFAVGDPVVVTDGGGGFVGSFTTIKAAVDAAPDGSTISIASGSVVVGGAQVVIDKDLTILGAGIGATTILADFSTGGAGDARGLFLVGEGVTLDVSDLTVDGDGNDVHQAFRHRGSGSFESVGFNDIQFPGYAGTAIVAFGTASDVDVTNSTFTDIGRVGVLYFGDGVTGIFQDNTYTGKGAGDHLDYALDISAGADIDVIGNTVSQNLGEASSDGSTSAAFLVSTFFASGTQADFQDNDVDGSTTGIAVGFNADDSSTVNILSGNSFDGLTSNALNINGNAVVTGVPDITGDSATVNWNGGDQVNLIEGGDLGDVLSGGEGNDRLIGGLGDDEYVGGVGTDTAVIADGGGAAVTLGDFTVTGASVDGSGAFSGQIAGPDGTETLSGIEVIEVTNTGSSTFLVYDGMSIQAAIDAASHGDTILVGAGDYSAEGKILITDKALSISGALAGVSPTGDNWAGQAPGSETIIDGFTLTGTGGLSLDGVRLLGTGPESGNGLSGIQAYSSGDLSVVNSVIQVDGSAEAGLSFSPAGIDVSGTNGDITVDNVLFTAFKAPADPGASHTEFPYGIYLNYGDAVTARDVSVTSSKFDLGGSGGDFGFPTAIATDGRTGDEGSFVIQSNAFEDTAPRFAIGHFDFSGRLQDDGNNDQVTAGPVDFSGVSGNTFTDTLGSDANTGVIDNRSGFVIETGPNTIDGVAYDKVVADVTVAADTTISSTADDEFISGDDGLDVVTFTGNFADYTINVDASGAISITDTRSGAPDGSDTLIGIEALQFADGFGVVDGMSIQAAVDAASDGDTINVGAGT</sequence>
<comment type="caution">
    <text evidence="1">The sequence shown here is derived from an EMBL/GenBank/DDBJ whole genome shotgun (WGS) entry which is preliminary data.</text>
</comment>
<dbReference type="GO" id="GO:0005509">
    <property type="term" value="F:calcium ion binding"/>
    <property type="evidence" value="ECO:0007669"/>
    <property type="project" value="InterPro"/>
</dbReference>
<dbReference type="InterPro" id="IPR045140">
    <property type="entry name" value="SHCBP1-like"/>
</dbReference>
<dbReference type="RefSeq" id="WP_238547703.1">
    <property type="nucleotide sequence ID" value="NZ_QGKU01000023.1"/>
</dbReference>
<dbReference type="PRINTS" id="PR00313">
    <property type="entry name" value="CABNDNGRPT"/>
</dbReference>
<dbReference type="InterPro" id="IPR012334">
    <property type="entry name" value="Pectin_lyas_fold"/>
</dbReference>
<accession>A0A2V2LQ30</accession>
<dbReference type="InterPro" id="IPR011049">
    <property type="entry name" value="Serralysin-like_metalloprot_C"/>
</dbReference>
<keyword evidence="2" id="KW-1185">Reference proteome</keyword>
<dbReference type="SMART" id="SM00710">
    <property type="entry name" value="PbH1"/>
    <property type="match status" value="13"/>
</dbReference>
<dbReference type="InterPro" id="IPR018511">
    <property type="entry name" value="Hemolysin-typ_Ca-bd_CS"/>
</dbReference>
<dbReference type="InterPro" id="IPR006626">
    <property type="entry name" value="PbH1"/>
</dbReference>
<evidence type="ECO:0008006" key="3">
    <source>
        <dbReference type="Google" id="ProtNLM"/>
    </source>
</evidence>
<protein>
    <recommendedName>
        <fullName evidence="3">Right handed beta helix domain-containing protein</fullName>
    </recommendedName>
</protein>
<dbReference type="SUPFAM" id="SSF51120">
    <property type="entry name" value="beta-Roll"/>
    <property type="match status" value="1"/>
</dbReference>
<dbReference type="InterPro" id="IPR001343">
    <property type="entry name" value="Hemolysn_Ca-bd"/>
</dbReference>
<dbReference type="InterPro" id="IPR011050">
    <property type="entry name" value="Pectin_lyase_fold/virulence"/>
</dbReference>
<evidence type="ECO:0000313" key="2">
    <source>
        <dbReference type="Proteomes" id="UP000245680"/>
    </source>
</evidence>
<reference evidence="1 2" key="1">
    <citation type="submission" date="2018-05" db="EMBL/GenBank/DDBJ databases">
        <title>Rhodobacteraceae gen. nov., sp. nov. isolated from sea water.</title>
        <authorList>
            <person name="Ren Y."/>
        </authorList>
    </citation>
    <scope>NUCLEOTIDE SEQUENCE [LARGE SCALE GENOMIC DNA]</scope>
    <source>
        <strain evidence="1 2">TG-679</strain>
    </source>
</reference>
<gene>
    <name evidence="1" type="ORF">DKT77_05295</name>
</gene>
<dbReference type="Gene3D" id="2.160.20.10">
    <property type="entry name" value="Single-stranded right-handed beta-helix, Pectin lyase-like"/>
    <property type="match status" value="2"/>
</dbReference>
<dbReference type="Proteomes" id="UP000245680">
    <property type="component" value="Unassembled WGS sequence"/>
</dbReference>
<dbReference type="EMBL" id="QGKU01000023">
    <property type="protein sequence ID" value="PWR03673.1"/>
    <property type="molecule type" value="Genomic_DNA"/>
</dbReference>
<proteinExistence type="predicted"/>
<feature type="non-terminal residue" evidence="1">
    <location>
        <position position="1667"/>
    </location>
</feature>
<organism evidence="1 2">
    <name type="scientific">Meridianimarinicoccus roseus</name>
    <dbReference type="NCBI Taxonomy" id="2072018"/>
    <lineage>
        <taxon>Bacteria</taxon>
        <taxon>Pseudomonadati</taxon>
        <taxon>Pseudomonadota</taxon>
        <taxon>Alphaproteobacteria</taxon>
        <taxon>Rhodobacterales</taxon>
        <taxon>Paracoccaceae</taxon>
        <taxon>Meridianimarinicoccus</taxon>
    </lineage>
</organism>